<gene>
    <name evidence="1" type="ORF">EWU23_05905</name>
</gene>
<keyword evidence="2" id="KW-1185">Reference proteome</keyword>
<evidence type="ECO:0000313" key="1">
    <source>
        <dbReference type="EMBL" id="NGZ44005.1"/>
    </source>
</evidence>
<name>A0ABX0EU10_9BACT</name>
<proteinExistence type="predicted"/>
<organism evidence="1 2">
    <name type="scientific">Aquirufa beregesia</name>
    <dbReference type="NCBI Taxonomy" id="2516556"/>
    <lineage>
        <taxon>Bacteria</taxon>
        <taxon>Pseudomonadati</taxon>
        <taxon>Bacteroidota</taxon>
        <taxon>Cytophagia</taxon>
        <taxon>Cytophagales</taxon>
        <taxon>Flectobacillaceae</taxon>
        <taxon>Aquirufa</taxon>
    </lineage>
</organism>
<dbReference type="Proteomes" id="UP001318301">
    <property type="component" value="Unassembled WGS sequence"/>
</dbReference>
<evidence type="ECO:0008006" key="3">
    <source>
        <dbReference type="Google" id="ProtNLM"/>
    </source>
</evidence>
<protein>
    <recommendedName>
        <fullName evidence="3">Type 1 periplasmic binding fold superfamily protein</fullName>
    </recommendedName>
</protein>
<dbReference type="EMBL" id="SEWW01000003">
    <property type="protein sequence ID" value="NGZ44005.1"/>
    <property type="molecule type" value="Genomic_DNA"/>
</dbReference>
<accession>A0ABX0EU10</accession>
<dbReference type="RefSeq" id="WP_166229825.1">
    <property type="nucleotide sequence ID" value="NZ_CBCSIJ010000002.1"/>
</dbReference>
<reference evidence="1 2" key="1">
    <citation type="submission" date="2019-02" db="EMBL/GenBank/DDBJ databases">
        <title>Genome of a new Bacteroidetes strain.</title>
        <authorList>
            <person name="Pitt A."/>
        </authorList>
    </citation>
    <scope>NUCLEOTIDE SEQUENCE [LARGE SCALE GENOMIC DNA]</scope>
    <source>
        <strain evidence="1 2">50C-KIRBA</strain>
    </source>
</reference>
<sequence>MENVEMSKTVNSIQMQASIIHHDNLLLQQRCNNKLSLYICNSIAKNPPMKSKFLYVLFLCLALFSCKKDPAVEPTDDNELITTVELEFTNSKNVTKTFAFQDLDANSITPPDKFESIVLDANENYEMEVKVYDESRKPRVDVTEKIEEDAEAHLFVYKVTPASLFSLKAKDKDKNNLPIGLKNTGKTQGKGIGKLHVILKHQPPANGKRTKTGDEEIGSTDIDLEFKLEIK</sequence>
<evidence type="ECO:0000313" key="2">
    <source>
        <dbReference type="Proteomes" id="UP001318301"/>
    </source>
</evidence>
<comment type="caution">
    <text evidence="1">The sequence shown here is derived from an EMBL/GenBank/DDBJ whole genome shotgun (WGS) entry which is preliminary data.</text>
</comment>